<evidence type="ECO:0000256" key="1">
    <source>
        <dbReference type="ARBA" id="ARBA00022723"/>
    </source>
</evidence>
<dbReference type="InterPro" id="IPR017884">
    <property type="entry name" value="SANT_dom"/>
</dbReference>
<evidence type="ECO:0000313" key="9">
    <source>
        <dbReference type="Proteomes" id="UP000187209"/>
    </source>
</evidence>
<dbReference type="Pfam" id="PF25299">
    <property type="entry name" value="ZZ_ADA2"/>
    <property type="match status" value="1"/>
</dbReference>
<comment type="caution">
    <text evidence="8">The sequence shown here is derived from an EMBL/GenBank/DDBJ whole genome shotgun (WGS) entry which is preliminary data.</text>
</comment>
<keyword evidence="1" id="KW-0479">Metal-binding</keyword>
<name>A0A1R2AYC8_9CILI</name>
<feature type="domain" description="ZZ-type" evidence="6">
    <location>
        <begin position="22"/>
        <end position="78"/>
    </location>
</feature>
<evidence type="ECO:0000256" key="2">
    <source>
        <dbReference type="ARBA" id="ARBA00022771"/>
    </source>
</evidence>
<feature type="domain" description="SANT" evidence="7">
    <location>
        <begin position="80"/>
        <end position="133"/>
    </location>
</feature>
<feature type="domain" description="Myb-like" evidence="5">
    <location>
        <begin position="83"/>
        <end position="129"/>
    </location>
</feature>
<dbReference type="GO" id="GO:0006338">
    <property type="term" value="P:chromatin remodeling"/>
    <property type="evidence" value="ECO:0007669"/>
    <property type="project" value="TreeGrafter"/>
</dbReference>
<evidence type="ECO:0000313" key="8">
    <source>
        <dbReference type="EMBL" id="OMJ69533.1"/>
    </source>
</evidence>
<dbReference type="GO" id="GO:0003713">
    <property type="term" value="F:transcription coactivator activity"/>
    <property type="evidence" value="ECO:0007669"/>
    <property type="project" value="TreeGrafter"/>
</dbReference>
<dbReference type="SMART" id="SM00717">
    <property type="entry name" value="SANT"/>
    <property type="match status" value="1"/>
</dbReference>
<proteinExistence type="predicted"/>
<dbReference type="CDD" id="cd00167">
    <property type="entry name" value="SANT"/>
    <property type="match status" value="1"/>
</dbReference>
<dbReference type="SUPFAM" id="SSF46689">
    <property type="entry name" value="Homeodomain-like"/>
    <property type="match status" value="1"/>
</dbReference>
<dbReference type="CDD" id="cd02335">
    <property type="entry name" value="ZZ_ADA2"/>
    <property type="match status" value="1"/>
</dbReference>
<evidence type="ECO:0000259" key="5">
    <source>
        <dbReference type="PROSITE" id="PS50090"/>
    </source>
</evidence>
<dbReference type="InterPro" id="IPR001005">
    <property type="entry name" value="SANT/Myb"/>
</dbReference>
<gene>
    <name evidence="8" type="ORF">SteCoe_32726</name>
</gene>
<dbReference type="GO" id="GO:0003682">
    <property type="term" value="F:chromatin binding"/>
    <property type="evidence" value="ECO:0007669"/>
    <property type="project" value="TreeGrafter"/>
</dbReference>
<dbReference type="GO" id="GO:0005634">
    <property type="term" value="C:nucleus"/>
    <property type="evidence" value="ECO:0007669"/>
    <property type="project" value="TreeGrafter"/>
</dbReference>
<accession>A0A1R2AYC8</accession>
<evidence type="ECO:0000259" key="6">
    <source>
        <dbReference type="PROSITE" id="PS50135"/>
    </source>
</evidence>
<dbReference type="OrthoDB" id="433979at2759"/>
<dbReference type="EMBL" id="MPUH01001187">
    <property type="protein sequence ID" value="OMJ69533.1"/>
    <property type="molecule type" value="Genomic_DNA"/>
</dbReference>
<dbReference type="PANTHER" id="PTHR12374:SF20">
    <property type="entry name" value="TRANSCRIPTIONAL ADAPTER 2-ALPHA"/>
    <property type="match status" value="1"/>
</dbReference>
<dbReference type="Pfam" id="PF00249">
    <property type="entry name" value="Myb_DNA-binding"/>
    <property type="match status" value="1"/>
</dbReference>
<dbReference type="Pfam" id="PF22941">
    <property type="entry name" value="TADA2A-like_3rd"/>
    <property type="match status" value="1"/>
</dbReference>
<dbReference type="Gene3D" id="1.10.10.60">
    <property type="entry name" value="Homeodomain-like"/>
    <property type="match status" value="1"/>
</dbReference>
<dbReference type="AlphaFoldDB" id="A0A1R2AYC8"/>
<dbReference type="GO" id="GO:0006357">
    <property type="term" value="P:regulation of transcription by RNA polymerase II"/>
    <property type="evidence" value="ECO:0007669"/>
    <property type="project" value="TreeGrafter"/>
</dbReference>
<organism evidence="8 9">
    <name type="scientific">Stentor coeruleus</name>
    <dbReference type="NCBI Taxonomy" id="5963"/>
    <lineage>
        <taxon>Eukaryota</taxon>
        <taxon>Sar</taxon>
        <taxon>Alveolata</taxon>
        <taxon>Ciliophora</taxon>
        <taxon>Postciliodesmatophora</taxon>
        <taxon>Heterotrichea</taxon>
        <taxon>Heterotrichida</taxon>
        <taxon>Stentoridae</taxon>
        <taxon>Stentor</taxon>
    </lineage>
</organism>
<dbReference type="GO" id="GO:0008270">
    <property type="term" value="F:zinc ion binding"/>
    <property type="evidence" value="ECO:0007669"/>
    <property type="project" value="UniProtKB-KW"/>
</dbReference>
<dbReference type="PROSITE" id="PS51293">
    <property type="entry name" value="SANT"/>
    <property type="match status" value="1"/>
</dbReference>
<dbReference type="Proteomes" id="UP000187209">
    <property type="component" value="Unassembled WGS sequence"/>
</dbReference>
<keyword evidence="3" id="KW-0862">Zinc</keyword>
<dbReference type="InterPro" id="IPR041983">
    <property type="entry name" value="ADA2-like_ZZ"/>
</dbReference>
<evidence type="ECO:0000256" key="4">
    <source>
        <dbReference type="PROSITE-ProRule" id="PRU00228"/>
    </source>
</evidence>
<evidence type="ECO:0000256" key="3">
    <source>
        <dbReference type="ARBA" id="ARBA00022833"/>
    </source>
</evidence>
<dbReference type="InterPro" id="IPR000433">
    <property type="entry name" value="Znf_ZZ"/>
</dbReference>
<dbReference type="InterPro" id="IPR009057">
    <property type="entry name" value="Homeodomain-like_sf"/>
</dbReference>
<keyword evidence="2 4" id="KW-0863">Zinc-finger</keyword>
<evidence type="ECO:0000259" key="7">
    <source>
        <dbReference type="PROSITE" id="PS51293"/>
    </source>
</evidence>
<dbReference type="PANTHER" id="PTHR12374">
    <property type="entry name" value="TRANSCRIPTIONAL ADAPTOR 2 ADA2 -RELATED"/>
    <property type="match status" value="1"/>
</dbReference>
<keyword evidence="9" id="KW-1185">Reference proteome</keyword>
<dbReference type="InterPro" id="IPR055141">
    <property type="entry name" value="TADA2A_B-like_dom"/>
</dbReference>
<sequence length="433" mass="51368">MAEDTEQVYKSLLKRFKRKGELRQITCEFCLKDITRCTYVSCAECKTFFVCLNCYGEGKEKCEHKRTHRYFLIDSCKFPLFVSTWTAKEEHLLLENLIKLRYGNWILISEAMGGSKTPEECEFHYKQVYLNKTVNDIKKYAVVSFRDTDGYIKERWVSNHEQFNTFSTMEIDGYQYGVHERKNEADKGILSEFAGYIPMRKDFDIEYENDIENFLGDLEFYDDDRPEDIEIKLKQLEIYQKVLNEREERKDFVMSRWPQEVRIEKKLKNSIFEKNAYATARPFARYFDTDKHSSFCEAIAKENMLKMKLDELKEARAKGIKTEDEFKKFLLQKKSLYANKSKEYDLLYKETFAYKQAESQKFAILNELESQKVRDCREEEDICRNAGISLEQFSAFKDKIVANMESKSNSAGDDRVEGGVKKEFIDFIVKMKY</sequence>
<dbReference type="SUPFAM" id="SSF57850">
    <property type="entry name" value="RING/U-box"/>
    <property type="match status" value="1"/>
</dbReference>
<dbReference type="PROSITE" id="PS50090">
    <property type="entry name" value="MYB_LIKE"/>
    <property type="match status" value="1"/>
</dbReference>
<reference evidence="8 9" key="1">
    <citation type="submission" date="2016-11" db="EMBL/GenBank/DDBJ databases">
        <title>The macronuclear genome of Stentor coeruleus: a giant cell with tiny introns.</title>
        <authorList>
            <person name="Slabodnick M."/>
            <person name="Ruby J.G."/>
            <person name="Reiff S.B."/>
            <person name="Swart E.C."/>
            <person name="Gosai S."/>
            <person name="Prabakaran S."/>
            <person name="Witkowska E."/>
            <person name="Larue G.E."/>
            <person name="Fisher S."/>
            <person name="Freeman R.M."/>
            <person name="Gunawardena J."/>
            <person name="Chu W."/>
            <person name="Stover N.A."/>
            <person name="Gregory B.D."/>
            <person name="Nowacki M."/>
            <person name="Derisi J."/>
            <person name="Roy S.W."/>
            <person name="Marshall W.F."/>
            <person name="Sood P."/>
        </authorList>
    </citation>
    <scope>NUCLEOTIDE SEQUENCE [LARGE SCALE GENOMIC DNA]</scope>
    <source>
        <strain evidence="8">WM001</strain>
    </source>
</reference>
<protein>
    <submittedName>
        <fullName evidence="8">Uncharacterized protein</fullName>
    </submittedName>
</protein>
<dbReference type="PROSITE" id="PS50135">
    <property type="entry name" value="ZF_ZZ_2"/>
    <property type="match status" value="1"/>
</dbReference>